<gene>
    <name evidence="2" type="ORF">RF55_16839</name>
</gene>
<accession>A0A0J7K3M3</accession>
<reference evidence="2 3" key="1">
    <citation type="submission" date="2015-04" db="EMBL/GenBank/DDBJ databases">
        <title>Lasius niger genome sequencing.</title>
        <authorList>
            <person name="Konorov E.A."/>
            <person name="Nikitin M.A."/>
            <person name="Kirill M.V."/>
            <person name="Chang P."/>
        </authorList>
    </citation>
    <scope>NUCLEOTIDE SEQUENCE [LARGE SCALE GENOMIC DNA]</scope>
    <source>
        <tissue evidence="2">Whole</tissue>
    </source>
</reference>
<evidence type="ECO:0000313" key="2">
    <source>
        <dbReference type="EMBL" id="KMQ84942.1"/>
    </source>
</evidence>
<dbReference type="PANTHER" id="PTHR46114:SF1">
    <property type="entry name" value="ZAD DOMAIN-CONTAINING PROTEIN"/>
    <property type="match status" value="1"/>
</dbReference>
<feature type="region of interest" description="Disordered" evidence="1">
    <location>
        <begin position="83"/>
        <end position="105"/>
    </location>
</feature>
<sequence>MQSVSEMVENFRKLGYLMNLKLHFLDSHIDYFPENLGDYSEVQGKRFHQDIKKMERRYQDRWDVNMMADFCWTLKRDVPVRKKKRKRKPLHRSFESKRVRYHRNR</sequence>
<proteinExistence type="predicted"/>
<evidence type="ECO:0000313" key="3">
    <source>
        <dbReference type="Proteomes" id="UP000036403"/>
    </source>
</evidence>
<dbReference type="Proteomes" id="UP000036403">
    <property type="component" value="Unassembled WGS sequence"/>
</dbReference>
<name>A0A0J7K3M3_LASNI</name>
<dbReference type="AlphaFoldDB" id="A0A0J7K3M3"/>
<comment type="caution">
    <text evidence="2">The sequence shown here is derived from an EMBL/GenBank/DDBJ whole genome shotgun (WGS) entry which is preliminary data.</text>
</comment>
<dbReference type="PANTHER" id="PTHR46114">
    <property type="entry name" value="APPLE DOMAIN-CONTAINING PROTEIN"/>
    <property type="match status" value="1"/>
</dbReference>
<dbReference type="PaxDb" id="67767-A0A0J7K3M3"/>
<organism evidence="2 3">
    <name type="scientific">Lasius niger</name>
    <name type="common">Black garden ant</name>
    <dbReference type="NCBI Taxonomy" id="67767"/>
    <lineage>
        <taxon>Eukaryota</taxon>
        <taxon>Metazoa</taxon>
        <taxon>Ecdysozoa</taxon>
        <taxon>Arthropoda</taxon>
        <taxon>Hexapoda</taxon>
        <taxon>Insecta</taxon>
        <taxon>Pterygota</taxon>
        <taxon>Neoptera</taxon>
        <taxon>Endopterygota</taxon>
        <taxon>Hymenoptera</taxon>
        <taxon>Apocrita</taxon>
        <taxon>Aculeata</taxon>
        <taxon>Formicoidea</taxon>
        <taxon>Formicidae</taxon>
        <taxon>Formicinae</taxon>
        <taxon>Lasius</taxon>
        <taxon>Lasius</taxon>
    </lineage>
</organism>
<keyword evidence="3" id="KW-1185">Reference proteome</keyword>
<protein>
    <submittedName>
        <fullName evidence="2">Uncharacterized protein</fullName>
    </submittedName>
</protein>
<dbReference type="OrthoDB" id="7549774at2759"/>
<evidence type="ECO:0000256" key="1">
    <source>
        <dbReference type="SAM" id="MobiDB-lite"/>
    </source>
</evidence>
<dbReference type="EMBL" id="LBMM01015054">
    <property type="protein sequence ID" value="KMQ84942.1"/>
    <property type="molecule type" value="Genomic_DNA"/>
</dbReference>